<dbReference type="GO" id="GO:0003677">
    <property type="term" value="F:DNA binding"/>
    <property type="evidence" value="ECO:0007669"/>
    <property type="project" value="InterPro"/>
</dbReference>
<dbReference type="EMBL" id="BLLI01000052">
    <property type="protein sequence ID" value="GFH43013.1"/>
    <property type="molecule type" value="Genomic_DNA"/>
</dbReference>
<dbReference type="PROSITE" id="PS50943">
    <property type="entry name" value="HTH_CROC1"/>
    <property type="match status" value="1"/>
</dbReference>
<protein>
    <submittedName>
        <fullName evidence="2">Transcriptional regulator</fullName>
    </submittedName>
</protein>
<dbReference type="SMART" id="SM00530">
    <property type="entry name" value="HTH_XRE"/>
    <property type="match status" value="1"/>
</dbReference>
<sequence>MLWFKLKEILSQKKISIYRLSKLTGISRQTFSALKKGKFDDLKFSTMKKIADALDISLDEFR</sequence>
<accession>A0A6A0BE88</accession>
<dbReference type="Pfam" id="PF13443">
    <property type="entry name" value="HTH_26"/>
    <property type="match status" value="1"/>
</dbReference>
<keyword evidence="3" id="KW-1185">Reference proteome</keyword>
<reference evidence="2 3" key="1">
    <citation type="submission" date="2020-02" db="EMBL/GenBank/DDBJ databases">
        <title>Draft genome sequence of Lactococcus sp. Hs30E4-3.</title>
        <authorList>
            <person name="Noda S."/>
            <person name="Yuki M."/>
            <person name="Ohkuma M."/>
        </authorList>
    </citation>
    <scope>NUCLEOTIDE SEQUENCE [LARGE SCALE GENOMIC DNA]</scope>
    <source>
        <strain evidence="2 3">Hs30E4-3</strain>
    </source>
</reference>
<dbReference type="InterPro" id="IPR010982">
    <property type="entry name" value="Lambda_DNA-bd_dom_sf"/>
</dbReference>
<dbReference type="RefSeq" id="WP_228462025.1">
    <property type="nucleotide sequence ID" value="NZ_BLLI01000052.1"/>
</dbReference>
<proteinExistence type="predicted"/>
<evidence type="ECO:0000259" key="1">
    <source>
        <dbReference type="PROSITE" id="PS50943"/>
    </source>
</evidence>
<dbReference type="Gene3D" id="1.10.260.40">
    <property type="entry name" value="lambda repressor-like DNA-binding domains"/>
    <property type="match status" value="1"/>
</dbReference>
<dbReference type="SUPFAM" id="SSF47413">
    <property type="entry name" value="lambda repressor-like DNA-binding domains"/>
    <property type="match status" value="1"/>
</dbReference>
<organism evidence="2 3">
    <name type="scientific">Pseudolactococcus hodotermopsidis</name>
    <dbReference type="NCBI Taxonomy" id="2709157"/>
    <lineage>
        <taxon>Bacteria</taxon>
        <taxon>Bacillati</taxon>
        <taxon>Bacillota</taxon>
        <taxon>Bacilli</taxon>
        <taxon>Lactobacillales</taxon>
        <taxon>Streptococcaceae</taxon>
        <taxon>Pseudolactococcus</taxon>
    </lineage>
</organism>
<evidence type="ECO:0000313" key="2">
    <source>
        <dbReference type="EMBL" id="GFH43013.1"/>
    </source>
</evidence>
<name>A0A6A0BE88_9LACT</name>
<dbReference type="InterPro" id="IPR001387">
    <property type="entry name" value="Cro/C1-type_HTH"/>
</dbReference>
<dbReference type="Proteomes" id="UP000480303">
    <property type="component" value="Unassembled WGS sequence"/>
</dbReference>
<evidence type="ECO:0000313" key="3">
    <source>
        <dbReference type="Proteomes" id="UP000480303"/>
    </source>
</evidence>
<comment type="caution">
    <text evidence="2">The sequence shown here is derived from an EMBL/GenBank/DDBJ whole genome shotgun (WGS) entry which is preliminary data.</text>
</comment>
<gene>
    <name evidence="2" type="ORF">Hs30E_15640</name>
</gene>
<feature type="domain" description="HTH cro/C1-type" evidence="1">
    <location>
        <begin position="6"/>
        <end position="61"/>
    </location>
</feature>
<dbReference type="AlphaFoldDB" id="A0A6A0BE88"/>
<dbReference type="CDD" id="cd00093">
    <property type="entry name" value="HTH_XRE"/>
    <property type="match status" value="1"/>
</dbReference>